<protein>
    <submittedName>
        <fullName evidence="1">Uncharacterized protein</fullName>
    </submittedName>
</protein>
<organism evidence="1 2">
    <name type="scientific">Streptomyces spinoverrucosus</name>
    <dbReference type="NCBI Taxonomy" id="284043"/>
    <lineage>
        <taxon>Bacteria</taxon>
        <taxon>Bacillati</taxon>
        <taxon>Actinomycetota</taxon>
        <taxon>Actinomycetes</taxon>
        <taxon>Kitasatosporales</taxon>
        <taxon>Streptomycetaceae</taxon>
        <taxon>Streptomyces</taxon>
    </lineage>
</organism>
<gene>
    <name evidence="1" type="ORF">SSP24_48530</name>
</gene>
<sequence>MGMVPARFPVDNVAAQRLREFLDMGAGGLDALGLDLSTDAKLTNVKLVGAEIRVGEDKAREEITQALESG</sequence>
<dbReference type="EMBL" id="BJND01000037">
    <property type="protein sequence ID" value="GEC07198.1"/>
    <property type="molecule type" value="Genomic_DNA"/>
</dbReference>
<reference evidence="1 2" key="1">
    <citation type="submission" date="2019-06" db="EMBL/GenBank/DDBJ databases">
        <title>Whole genome shotgun sequence of Streptomyces spinoverrucosus NBRC 14228.</title>
        <authorList>
            <person name="Hosoyama A."/>
            <person name="Uohara A."/>
            <person name="Ohji S."/>
            <person name="Ichikawa N."/>
        </authorList>
    </citation>
    <scope>NUCLEOTIDE SEQUENCE [LARGE SCALE GENOMIC DNA]</scope>
    <source>
        <strain evidence="1 2">NBRC 14228</strain>
    </source>
</reference>
<dbReference type="Proteomes" id="UP000317881">
    <property type="component" value="Unassembled WGS sequence"/>
</dbReference>
<proteinExistence type="predicted"/>
<keyword evidence="2" id="KW-1185">Reference proteome</keyword>
<name>A0A4Y3VM03_9ACTN</name>
<evidence type="ECO:0000313" key="1">
    <source>
        <dbReference type="EMBL" id="GEC07198.1"/>
    </source>
</evidence>
<accession>A0A4Y3VM03</accession>
<evidence type="ECO:0000313" key="2">
    <source>
        <dbReference type="Proteomes" id="UP000317881"/>
    </source>
</evidence>
<dbReference type="AlphaFoldDB" id="A0A4Y3VM03"/>
<comment type="caution">
    <text evidence="1">The sequence shown here is derived from an EMBL/GenBank/DDBJ whole genome shotgun (WGS) entry which is preliminary data.</text>
</comment>